<dbReference type="RefSeq" id="XP_007397914.1">
    <property type="nucleotide sequence ID" value="XM_007397852.1"/>
</dbReference>
<organism evidence="2 3">
    <name type="scientific">Phanerochaete carnosa (strain HHB-10118-sp)</name>
    <name type="common">White-rot fungus</name>
    <name type="synonym">Peniophora carnosa</name>
    <dbReference type="NCBI Taxonomy" id="650164"/>
    <lineage>
        <taxon>Eukaryota</taxon>
        <taxon>Fungi</taxon>
        <taxon>Dikarya</taxon>
        <taxon>Basidiomycota</taxon>
        <taxon>Agaricomycotina</taxon>
        <taxon>Agaricomycetes</taxon>
        <taxon>Polyporales</taxon>
        <taxon>Phanerochaetaceae</taxon>
        <taxon>Phanerochaete</taxon>
    </lineage>
</organism>
<name>K5UTE2_PHACS</name>
<protein>
    <submittedName>
        <fullName evidence="2">Uncharacterized protein</fullName>
    </submittedName>
</protein>
<dbReference type="AlphaFoldDB" id="K5UTE2"/>
<feature type="compositionally biased region" description="Low complexity" evidence="1">
    <location>
        <begin position="128"/>
        <end position="142"/>
    </location>
</feature>
<dbReference type="EMBL" id="JH930474">
    <property type="protein sequence ID" value="EKM53221.1"/>
    <property type="molecule type" value="Genomic_DNA"/>
</dbReference>
<keyword evidence="3" id="KW-1185">Reference proteome</keyword>
<dbReference type="OrthoDB" id="3215907at2759"/>
<feature type="region of interest" description="Disordered" evidence="1">
    <location>
        <begin position="40"/>
        <end position="94"/>
    </location>
</feature>
<feature type="compositionally biased region" description="Low complexity" evidence="1">
    <location>
        <begin position="205"/>
        <end position="215"/>
    </location>
</feature>
<evidence type="ECO:0000313" key="3">
    <source>
        <dbReference type="Proteomes" id="UP000008370"/>
    </source>
</evidence>
<gene>
    <name evidence="2" type="ORF">PHACADRAFT_259423</name>
</gene>
<dbReference type="HOGENOM" id="CLU_940432_0_0_1"/>
<dbReference type="Proteomes" id="UP000008370">
    <property type="component" value="Unassembled WGS sequence"/>
</dbReference>
<sequence length="296" mass="31804">MANASIVFPRPPPTYNTLSQAQRAQLLRSSAKLGQILGSTPHILDDTDASPISPPTRSSSLRSTRSPSVASTASTSSTRSAESGHSERSWRARFPACKPPLLRIGKVAPTAPAPHRGVPPQAHQAVRAPPAGSPDSSPGSSPREPTFSISSDTTLKRQKMRRIAKKLGEGVPVHLVFPPTAESDEDEVFVDSPMSTCAPHYRYPSASASVSSASDRGSEESADETRSWEEKHLLWEKQTTRRSKFARASTVLSGRYVVHYHDEDGVHGRGDETFGILPCGKFAAIPEEDGGIGYAL</sequence>
<evidence type="ECO:0000313" key="2">
    <source>
        <dbReference type="EMBL" id="EKM53221.1"/>
    </source>
</evidence>
<dbReference type="STRING" id="650164.K5UTE2"/>
<dbReference type="InParanoid" id="K5UTE2"/>
<feature type="region of interest" description="Disordered" evidence="1">
    <location>
        <begin position="107"/>
        <end position="159"/>
    </location>
</feature>
<evidence type="ECO:0000256" key="1">
    <source>
        <dbReference type="SAM" id="MobiDB-lite"/>
    </source>
</evidence>
<proteinExistence type="predicted"/>
<dbReference type="KEGG" id="pco:PHACADRAFT_259423"/>
<feature type="region of interest" description="Disordered" evidence="1">
    <location>
        <begin position="205"/>
        <end position="225"/>
    </location>
</feature>
<dbReference type="GeneID" id="18917417"/>
<feature type="compositionally biased region" description="Basic and acidic residues" evidence="1">
    <location>
        <begin position="216"/>
        <end position="225"/>
    </location>
</feature>
<feature type="compositionally biased region" description="Low complexity" evidence="1">
    <location>
        <begin position="55"/>
        <end position="81"/>
    </location>
</feature>
<accession>K5UTE2</accession>
<reference evidence="2 3" key="1">
    <citation type="journal article" date="2012" name="BMC Genomics">
        <title>Comparative genomics of the white-rot fungi, Phanerochaete carnosa and P. chrysosporium, to elucidate the genetic basis of the distinct wood types they colonize.</title>
        <authorList>
            <person name="Suzuki H."/>
            <person name="MacDonald J."/>
            <person name="Syed K."/>
            <person name="Salamov A."/>
            <person name="Hori C."/>
            <person name="Aerts A."/>
            <person name="Henrissat B."/>
            <person name="Wiebenga A."/>
            <person name="vanKuyk P.A."/>
            <person name="Barry K."/>
            <person name="Lindquist E."/>
            <person name="LaButti K."/>
            <person name="Lapidus A."/>
            <person name="Lucas S."/>
            <person name="Coutinho P."/>
            <person name="Gong Y."/>
            <person name="Samejima M."/>
            <person name="Mahadevan R."/>
            <person name="Abou-Zaid M."/>
            <person name="de Vries R.P."/>
            <person name="Igarashi K."/>
            <person name="Yadav J.S."/>
            <person name="Grigoriev I.V."/>
            <person name="Master E.R."/>
        </authorList>
    </citation>
    <scope>NUCLEOTIDE SEQUENCE [LARGE SCALE GENOMIC DNA]</scope>
    <source>
        <strain evidence="2 3">HHB-10118-sp</strain>
    </source>
</reference>